<accession>A0ABQ7WXQ7</accession>
<protein>
    <submittedName>
        <fullName evidence="1">Uncharacterized protein</fullName>
    </submittedName>
</protein>
<dbReference type="Proteomes" id="UP000824890">
    <property type="component" value="Unassembled WGS sequence"/>
</dbReference>
<proteinExistence type="predicted"/>
<name>A0ABQ7WXQ7_BRANA</name>
<keyword evidence="2" id="KW-1185">Reference proteome</keyword>
<evidence type="ECO:0000313" key="1">
    <source>
        <dbReference type="EMBL" id="KAH0843407.1"/>
    </source>
</evidence>
<reference evidence="1 2" key="1">
    <citation type="submission" date="2021-05" db="EMBL/GenBank/DDBJ databases">
        <title>Genome Assembly of Synthetic Allotetraploid Brassica napus Reveals Homoeologous Exchanges between Subgenomes.</title>
        <authorList>
            <person name="Davis J.T."/>
        </authorList>
    </citation>
    <scope>NUCLEOTIDE SEQUENCE [LARGE SCALE GENOMIC DNA]</scope>
    <source>
        <strain evidence="2">cv. Da-Ae</strain>
        <tissue evidence="1">Seedling</tissue>
    </source>
</reference>
<gene>
    <name evidence="1" type="ORF">HID58_092052</name>
</gene>
<evidence type="ECO:0000313" key="2">
    <source>
        <dbReference type="Proteomes" id="UP000824890"/>
    </source>
</evidence>
<sequence length="117" mass="13207">MIRGSCSSSISETKSVVLRSLIPTTEFRAVQLTRYFIAFIILLNFINPSRQRSDTECGLSLCKANSGKPGTSNTVVMLRWSRNLFFSNINPFEEKGLADEWEKVGMYLSGFNKLDDN</sequence>
<dbReference type="EMBL" id="JAGKQM010002904">
    <property type="protein sequence ID" value="KAH0843407.1"/>
    <property type="molecule type" value="Genomic_DNA"/>
</dbReference>
<organism evidence="1 2">
    <name type="scientific">Brassica napus</name>
    <name type="common">Rape</name>
    <dbReference type="NCBI Taxonomy" id="3708"/>
    <lineage>
        <taxon>Eukaryota</taxon>
        <taxon>Viridiplantae</taxon>
        <taxon>Streptophyta</taxon>
        <taxon>Embryophyta</taxon>
        <taxon>Tracheophyta</taxon>
        <taxon>Spermatophyta</taxon>
        <taxon>Magnoliopsida</taxon>
        <taxon>eudicotyledons</taxon>
        <taxon>Gunneridae</taxon>
        <taxon>Pentapetalae</taxon>
        <taxon>rosids</taxon>
        <taxon>malvids</taxon>
        <taxon>Brassicales</taxon>
        <taxon>Brassicaceae</taxon>
        <taxon>Brassiceae</taxon>
        <taxon>Brassica</taxon>
    </lineage>
</organism>
<comment type="caution">
    <text evidence="1">The sequence shown here is derived from an EMBL/GenBank/DDBJ whole genome shotgun (WGS) entry which is preliminary data.</text>
</comment>